<dbReference type="GO" id="GO:0030655">
    <property type="term" value="P:beta-lactam antibiotic catabolic process"/>
    <property type="evidence" value="ECO:0007669"/>
    <property type="project" value="InterPro"/>
</dbReference>
<keyword evidence="5" id="KW-0732">Signal</keyword>
<dbReference type="SUPFAM" id="SSF56601">
    <property type="entry name" value="beta-lactamase/transpeptidase-like"/>
    <property type="match status" value="1"/>
</dbReference>
<feature type="signal peptide" evidence="5">
    <location>
        <begin position="1"/>
        <end position="24"/>
    </location>
</feature>
<dbReference type="PANTHER" id="PTHR35333">
    <property type="entry name" value="BETA-LACTAMASE"/>
    <property type="match status" value="1"/>
</dbReference>
<dbReference type="InterPro" id="IPR045155">
    <property type="entry name" value="Beta-lactam_cat"/>
</dbReference>
<dbReference type="GO" id="GO:0008800">
    <property type="term" value="F:beta-lactamase activity"/>
    <property type="evidence" value="ECO:0007669"/>
    <property type="project" value="UniProtKB-EC"/>
</dbReference>
<dbReference type="OrthoDB" id="9784149at2"/>
<evidence type="ECO:0000313" key="8">
    <source>
        <dbReference type="Proteomes" id="UP000064029"/>
    </source>
</evidence>
<dbReference type="AlphaFoldDB" id="A0A103RPK5"/>
<dbReference type="Gene3D" id="3.40.710.10">
    <property type="entry name" value="DD-peptidase/beta-lactamase superfamily"/>
    <property type="match status" value="1"/>
</dbReference>
<dbReference type="EC" id="3.5.2.6" evidence="3"/>
<dbReference type="PRINTS" id="PR00118">
    <property type="entry name" value="BLACTAMASEA"/>
</dbReference>
<organism evidence="7 8">
    <name type="scientific">Burkholderia ubonensis</name>
    <dbReference type="NCBI Taxonomy" id="101571"/>
    <lineage>
        <taxon>Bacteria</taxon>
        <taxon>Pseudomonadati</taxon>
        <taxon>Pseudomonadota</taxon>
        <taxon>Betaproteobacteria</taxon>
        <taxon>Burkholderiales</taxon>
        <taxon>Burkholderiaceae</taxon>
        <taxon>Burkholderia</taxon>
        <taxon>Burkholderia cepacia complex</taxon>
    </lineage>
</organism>
<dbReference type="InterPro" id="IPR000871">
    <property type="entry name" value="Beta-lactam_class-A"/>
</dbReference>
<name>A0A103RPK5_9BURK</name>
<dbReference type="RefSeq" id="WP_059750458.1">
    <property type="nucleotide sequence ID" value="NZ_CP013416.1"/>
</dbReference>
<evidence type="ECO:0000256" key="2">
    <source>
        <dbReference type="ARBA" id="ARBA00009009"/>
    </source>
</evidence>
<dbReference type="PANTHER" id="PTHR35333:SF3">
    <property type="entry name" value="BETA-LACTAMASE-TYPE TRANSPEPTIDASE FOLD CONTAINING PROTEIN"/>
    <property type="match status" value="1"/>
</dbReference>
<dbReference type="Proteomes" id="UP000064029">
    <property type="component" value="Unassembled WGS sequence"/>
</dbReference>
<evidence type="ECO:0000313" key="7">
    <source>
        <dbReference type="EMBL" id="KVG71654.1"/>
    </source>
</evidence>
<reference evidence="7 8" key="1">
    <citation type="submission" date="2015-11" db="EMBL/GenBank/DDBJ databases">
        <title>Expanding the genomic diversity of Burkholderia species for the development of highly accurate diagnostics.</title>
        <authorList>
            <person name="Sahl J."/>
            <person name="Keim P."/>
            <person name="Wagner D."/>
        </authorList>
    </citation>
    <scope>NUCLEOTIDE SEQUENCE [LARGE SCALE GENOMIC DNA]</scope>
    <source>
        <strain evidence="7 8">MSMB2036</strain>
    </source>
</reference>
<dbReference type="GO" id="GO:0046677">
    <property type="term" value="P:response to antibiotic"/>
    <property type="evidence" value="ECO:0007669"/>
    <property type="project" value="InterPro"/>
</dbReference>
<evidence type="ECO:0000256" key="5">
    <source>
        <dbReference type="SAM" id="SignalP"/>
    </source>
</evidence>
<evidence type="ECO:0000259" key="6">
    <source>
        <dbReference type="Pfam" id="PF13354"/>
    </source>
</evidence>
<feature type="chain" id="PRO_5007117580" description="beta-lactamase" evidence="5">
    <location>
        <begin position="25"/>
        <end position="298"/>
    </location>
</feature>
<dbReference type="PROSITE" id="PS51257">
    <property type="entry name" value="PROKAR_LIPOPROTEIN"/>
    <property type="match status" value="1"/>
</dbReference>
<accession>A0A103RPK5</accession>
<dbReference type="InterPro" id="IPR012338">
    <property type="entry name" value="Beta-lactam/transpept-like"/>
</dbReference>
<gene>
    <name evidence="7" type="ORF">WJ33_21130</name>
</gene>
<evidence type="ECO:0000256" key="1">
    <source>
        <dbReference type="ARBA" id="ARBA00001526"/>
    </source>
</evidence>
<protein>
    <recommendedName>
        <fullName evidence="3">beta-lactamase</fullName>
        <ecNumber evidence="3">3.5.2.6</ecNumber>
    </recommendedName>
    <alternativeName>
        <fullName evidence="4">Penicillinase</fullName>
    </alternativeName>
</protein>
<evidence type="ECO:0000256" key="3">
    <source>
        <dbReference type="ARBA" id="ARBA00012865"/>
    </source>
</evidence>
<feature type="domain" description="Beta-lactamase class A catalytic" evidence="6">
    <location>
        <begin position="53"/>
        <end position="268"/>
    </location>
</feature>
<dbReference type="InterPro" id="IPR006311">
    <property type="entry name" value="TAT_signal"/>
</dbReference>
<sequence>MDHSPSRRSLLLAAVAAPFVAACAPAPVADHEHLRAAQSQLDALEQASNGRLGVAALDTATGARIAHRSRERFPLCGTFAVVAAAAMLARGALDESLLPRRILYRRYELVPGSPVTERHADTGMTIGQLCEAMLQFGDKSAANLLMSVLGGPQTVTEFAHASGDTLFRLDRWEPELNTARPDDERDTSTPLAMAETMRRLLLGDTLGAPGRAQLTKWLLGSANGVAGIRAGVPSDWRVAAKAGTGGYGTTTDVAVLWPPSHAPLVIAASFTQPGADASPRADVIAEAARIAAAALAAA</sequence>
<comment type="caution">
    <text evidence="7">The sequence shown here is derived from an EMBL/GenBank/DDBJ whole genome shotgun (WGS) entry which is preliminary data.</text>
</comment>
<dbReference type="Pfam" id="PF13354">
    <property type="entry name" value="Beta-lactamase2"/>
    <property type="match status" value="1"/>
</dbReference>
<comment type="similarity">
    <text evidence="2">Belongs to the class-A beta-lactamase family.</text>
</comment>
<proteinExistence type="inferred from homology"/>
<comment type="catalytic activity">
    <reaction evidence="1">
        <text>a beta-lactam + H2O = a substituted beta-amino acid</text>
        <dbReference type="Rhea" id="RHEA:20401"/>
        <dbReference type="ChEBI" id="CHEBI:15377"/>
        <dbReference type="ChEBI" id="CHEBI:35627"/>
        <dbReference type="ChEBI" id="CHEBI:140347"/>
        <dbReference type="EC" id="3.5.2.6"/>
    </reaction>
</comment>
<dbReference type="EMBL" id="LOXM01000070">
    <property type="protein sequence ID" value="KVG71654.1"/>
    <property type="molecule type" value="Genomic_DNA"/>
</dbReference>
<dbReference type="PROSITE" id="PS51318">
    <property type="entry name" value="TAT"/>
    <property type="match status" value="1"/>
</dbReference>
<evidence type="ECO:0000256" key="4">
    <source>
        <dbReference type="ARBA" id="ARBA00030171"/>
    </source>
</evidence>
<dbReference type="NCBIfam" id="NF033103">
    <property type="entry name" value="bla_class_A"/>
    <property type="match status" value="1"/>
</dbReference>